<accession>A0A7S2SLV7</accession>
<evidence type="ECO:0000256" key="6">
    <source>
        <dbReference type="PROSITE-ProRule" id="PRU00104"/>
    </source>
</evidence>
<evidence type="ECO:0000256" key="3">
    <source>
        <dbReference type="ARBA" id="ARBA00012485"/>
    </source>
</evidence>
<name>A0A7S2SLV7_9STRA</name>
<proteinExistence type="predicted"/>
<dbReference type="SUPFAM" id="SSF48371">
    <property type="entry name" value="ARM repeat"/>
    <property type="match status" value="2"/>
</dbReference>
<comment type="pathway">
    <text evidence="2">Protein modification; protein ubiquitination.</text>
</comment>
<organism evidence="10">
    <name type="scientific">Mucochytrium quahogii</name>
    <dbReference type="NCBI Taxonomy" id="96639"/>
    <lineage>
        <taxon>Eukaryota</taxon>
        <taxon>Sar</taxon>
        <taxon>Stramenopiles</taxon>
        <taxon>Bigyra</taxon>
        <taxon>Labyrinthulomycetes</taxon>
        <taxon>Thraustochytrida</taxon>
        <taxon>Thraustochytriidae</taxon>
        <taxon>Mucochytrium</taxon>
    </lineage>
</organism>
<gene>
    <name evidence="9" type="ORF">QSP1433_LOCUS15382</name>
    <name evidence="10" type="ORF">QSP1433_LOCUS15383</name>
</gene>
<dbReference type="SMART" id="SM00119">
    <property type="entry name" value="HECTc"/>
    <property type="match status" value="1"/>
</dbReference>
<evidence type="ECO:0000259" key="8">
    <source>
        <dbReference type="PROSITE" id="PS50237"/>
    </source>
</evidence>
<evidence type="ECO:0000256" key="4">
    <source>
        <dbReference type="ARBA" id="ARBA00022679"/>
    </source>
</evidence>
<dbReference type="Gene3D" id="3.30.2410.10">
    <property type="entry name" value="Hect, E3 ligase catalytic domain"/>
    <property type="match status" value="1"/>
</dbReference>
<feature type="compositionally biased region" description="Low complexity" evidence="7">
    <location>
        <begin position="37"/>
        <end position="49"/>
    </location>
</feature>
<feature type="compositionally biased region" description="Basic and acidic residues" evidence="7">
    <location>
        <begin position="1000"/>
        <end position="1010"/>
    </location>
</feature>
<feature type="domain" description="HECT" evidence="8">
    <location>
        <begin position="769"/>
        <end position="1226"/>
    </location>
</feature>
<dbReference type="GO" id="GO:0005737">
    <property type="term" value="C:cytoplasm"/>
    <property type="evidence" value="ECO:0007669"/>
    <property type="project" value="TreeGrafter"/>
</dbReference>
<protein>
    <recommendedName>
        <fullName evidence="3">HECT-type E3 ubiquitin transferase</fullName>
        <ecNumber evidence="3">2.3.2.26</ecNumber>
    </recommendedName>
</protein>
<dbReference type="PROSITE" id="PS50237">
    <property type="entry name" value="HECT"/>
    <property type="match status" value="1"/>
</dbReference>
<feature type="region of interest" description="Disordered" evidence="7">
    <location>
        <begin position="714"/>
        <end position="750"/>
    </location>
</feature>
<evidence type="ECO:0000313" key="10">
    <source>
        <dbReference type="EMBL" id="CAD9703728.1"/>
    </source>
</evidence>
<evidence type="ECO:0000256" key="2">
    <source>
        <dbReference type="ARBA" id="ARBA00004906"/>
    </source>
</evidence>
<dbReference type="EMBL" id="HBHK01024394">
    <property type="protein sequence ID" value="CAD9703726.1"/>
    <property type="molecule type" value="Transcribed_RNA"/>
</dbReference>
<evidence type="ECO:0000256" key="5">
    <source>
        <dbReference type="ARBA" id="ARBA00022786"/>
    </source>
</evidence>
<dbReference type="Gene3D" id="3.90.1750.10">
    <property type="entry name" value="Hect, E3 ligase catalytic domains"/>
    <property type="match status" value="2"/>
</dbReference>
<feature type="region of interest" description="Disordered" evidence="7">
    <location>
        <begin position="22"/>
        <end position="56"/>
    </location>
</feature>
<feature type="active site" description="Glycyl thioester intermediate" evidence="6">
    <location>
        <position position="1195"/>
    </location>
</feature>
<feature type="region of interest" description="Disordered" evidence="7">
    <location>
        <begin position="939"/>
        <end position="962"/>
    </location>
</feature>
<dbReference type="Pfam" id="PF00632">
    <property type="entry name" value="HECT"/>
    <property type="match status" value="1"/>
</dbReference>
<evidence type="ECO:0000313" key="9">
    <source>
        <dbReference type="EMBL" id="CAD9703726.1"/>
    </source>
</evidence>
<dbReference type="InterPro" id="IPR016024">
    <property type="entry name" value="ARM-type_fold"/>
</dbReference>
<dbReference type="InterPro" id="IPR000225">
    <property type="entry name" value="Armadillo"/>
</dbReference>
<dbReference type="GO" id="GO:0061630">
    <property type="term" value="F:ubiquitin protein ligase activity"/>
    <property type="evidence" value="ECO:0007669"/>
    <property type="project" value="UniProtKB-EC"/>
</dbReference>
<evidence type="ECO:0000256" key="1">
    <source>
        <dbReference type="ARBA" id="ARBA00000885"/>
    </source>
</evidence>
<dbReference type="AlphaFoldDB" id="A0A7S2SLV7"/>
<keyword evidence="5 6" id="KW-0833">Ubl conjugation pathway</keyword>
<evidence type="ECO:0000256" key="7">
    <source>
        <dbReference type="SAM" id="MobiDB-lite"/>
    </source>
</evidence>
<dbReference type="InterPro" id="IPR000569">
    <property type="entry name" value="HECT_dom"/>
</dbReference>
<dbReference type="GO" id="GO:0006511">
    <property type="term" value="P:ubiquitin-dependent protein catabolic process"/>
    <property type="evidence" value="ECO:0007669"/>
    <property type="project" value="TreeGrafter"/>
</dbReference>
<dbReference type="InterPro" id="IPR050409">
    <property type="entry name" value="E3_ubiq-protein_ligase"/>
</dbReference>
<dbReference type="EC" id="2.3.2.26" evidence="3"/>
<dbReference type="EMBL" id="HBHK01024395">
    <property type="protein sequence ID" value="CAD9703728.1"/>
    <property type="molecule type" value="Transcribed_RNA"/>
</dbReference>
<comment type="catalytic activity">
    <reaction evidence="1">
        <text>S-ubiquitinyl-[E2 ubiquitin-conjugating enzyme]-L-cysteine + [acceptor protein]-L-lysine = [E2 ubiquitin-conjugating enzyme]-L-cysteine + N(6)-ubiquitinyl-[acceptor protein]-L-lysine.</text>
        <dbReference type="EC" id="2.3.2.26"/>
    </reaction>
</comment>
<dbReference type="PANTHER" id="PTHR11254">
    <property type="entry name" value="HECT DOMAIN UBIQUITIN-PROTEIN LIGASE"/>
    <property type="match status" value="1"/>
</dbReference>
<dbReference type="SUPFAM" id="SSF56204">
    <property type="entry name" value="Hect, E3 ligase catalytic domain"/>
    <property type="match status" value="1"/>
</dbReference>
<dbReference type="PANTHER" id="PTHR11254:SF440">
    <property type="entry name" value="E3 UBIQUITIN-PROTEIN LIGASE NEDD-4"/>
    <property type="match status" value="1"/>
</dbReference>
<feature type="region of interest" description="Disordered" evidence="7">
    <location>
        <begin position="1000"/>
        <end position="1029"/>
    </location>
</feature>
<reference evidence="10" key="1">
    <citation type="submission" date="2021-01" db="EMBL/GenBank/DDBJ databases">
        <authorList>
            <person name="Corre E."/>
            <person name="Pelletier E."/>
            <person name="Niang G."/>
            <person name="Scheremetjew M."/>
            <person name="Finn R."/>
            <person name="Kale V."/>
            <person name="Holt S."/>
            <person name="Cochrane G."/>
            <person name="Meng A."/>
            <person name="Brown T."/>
            <person name="Cohen L."/>
        </authorList>
    </citation>
    <scope>NUCLEOTIDE SEQUENCE</scope>
    <source>
        <strain evidence="10">NY070348D</strain>
    </source>
</reference>
<dbReference type="GO" id="GO:0016567">
    <property type="term" value="P:protein ubiquitination"/>
    <property type="evidence" value="ECO:0007669"/>
    <property type="project" value="TreeGrafter"/>
</dbReference>
<keyword evidence="4" id="KW-0808">Transferase</keyword>
<feature type="compositionally biased region" description="Low complexity" evidence="7">
    <location>
        <begin position="716"/>
        <end position="742"/>
    </location>
</feature>
<sequence>MNAKRIRHLIRRLSDDDIGKLEGINDREQSTKRRSPSESSCVSTSSDSSIHSDRTTIPEIGKQACKDMETLREIRNTIQQDPQCVDLMAKEGMIKILLGKLEVTSETNQILVLQILASLGYLVQKSLERTELAIELGAFTKIIHKLKSDSMSEGVLLLGVQVITFLVEDSTQRLEQFHDSCGVEACLKILQRGCVRSSLLNARVATLLARIANHYPSEEISICKQLLYMIERCVAHMHNLTTRTEMERAKLHGQVFKAMDDTCITLTQGLGLLLDNKPKRSLAIFNENFIETIIKLLSHRRHLSHHLVETVCWTMTYAMAENAQHSKSIFDMGGHVVFVDLIKHTDRLEDNFIQAYSSVVSHLIDGGLKCSGGNNTSQKVDDICKRLIENLEIVDKLAQNSPDQENSTAKLTALHSTGNVLRAIRRITKLGGHPLEVLCANDVFRIYINLLTNIKNYPACVKAEVLQELGLLVENSPRLGLLLAKQGACEQLIDIIQHCASSQELCNATRALACFVEHSGSLGNKITDMALEKNCVDCLIDVLCNHETNHADQEVLLNTVGALGYIVKRQSAIETYQERVCNNDELDDEDRYGSLARNSQIYNSKYTRSSVALVNLLSQGDIGESLTWNALWALIYLMSGSCRKGCIDAVLEAGGIQLFTNIITASSDNQPLLCSAAKAMHHALSRYRGKVVDTLPLDVRLKVLTCAIRSRPVVDTTSSPTTPTPIRSSSTESSGTTSPSSESGGGSVDIVIDPSNIANSSAGVLHKFSGEELRNKGLRVQYVTEEQAQIGIDAGGIRRDWLSRLSTELFDPKFGLVIAGYNPNDSVQISPKPTFNGKISEEDQHKWYNLLGKILGLSVLYNDPLGIALVPSMCKLLLEADPEFEDVRNVSNQYYTTFSMLKHLRETDQAQFEEALNDLTFTVNSRECMMKEAYERDAIAAKSPTARKPPSPASSKNKTKLENIKTLSQLNRAMRHARADQDRDLIRRLLGLQNEMLRMRELENDTDKPRGSKRKLSTTSTTSEDGNKRLKNGAIRMKRMMSDLMDGGGMEQINPDNFEKYLDLLTFKLLVENVAPQMAMVKQGFHEIIPRDIVIDLLTPEELSNMIEGDRTICVQNWKKNTRYQGGNEKDTKQVKWFWDYVADLDVERRQKLLLWATGWRSIGRTGFAHRYFTIELTTVTSTAENERLPSVATCGFHLWLPKYSTKQQLVEKFELAMRETSFGNC</sequence>
<dbReference type="SMART" id="SM00185">
    <property type="entry name" value="ARM"/>
    <property type="match status" value="4"/>
</dbReference>
<dbReference type="Gene3D" id="3.30.2160.10">
    <property type="entry name" value="Hect, E3 ligase catalytic domain"/>
    <property type="match status" value="2"/>
</dbReference>
<dbReference type="Gene3D" id="1.25.10.10">
    <property type="entry name" value="Leucine-rich Repeat Variant"/>
    <property type="match status" value="3"/>
</dbReference>
<feature type="compositionally biased region" description="Basic and acidic residues" evidence="7">
    <location>
        <begin position="22"/>
        <end position="31"/>
    </location>
</feature>
<dbReference type="InterPro" id="IPR011989">
    <property type="entry name" value="ARM-like"/>
</dbReference>
<dbReference type="InterPro" id="IPR035983">
    <property type="entry name" value="Hect_E3_ubiquitin_ligase"/>
</dbReference>